<keyword evidence="6" id="KW-0560">Oxidoreductase</keyword>
<reference evidence="13" key="1">
    <citation type="submission" date="2023-02" db="EMBL/GenBank/DDBJ databases">
        <title>Georgenia sp.10Sc9-8, isolated from a soil sample collected from the Taklamakan desert.</title>
        <authorList>
            <person name="Liu S."/>
        </authorList>
    </citation>
    <scope>NUCLEOTIDE SEQUENCE</scope>
    <source>
        <strain evidence="13">10Sc9-8</strain>
    </source>
</reference>
<dbReference type="EMBL" id="JARACI010000523">
    <property type="protein sequence ID" value="MDD9205501.1"/>
    <property type="molecule type" value="Genomic_DNA"/>
</dbReference>
<evidence type="ECO:0000259" key="12">
    <source>
        <dbReference type="SMART" id="SM00756"/>
    </source>
</evidence>
<keyword evidence="4" id="KW-0874">Quinone</keyword>
<keyword evidence="5 11" id="KW-1133">Transmembrane helix</keyword>
<feature type="domain" description="Vitamin K epoxide reductase" evidence="12">
    <location>
        <begin position="80"/>
        <end position="221"/>
    </location>
</feature>
<evidence type="ECO:0000256" key="10">
    <source>
        <dbReference type="SAM" id="MobiDB-lite"/>
    </source>
</evidence>
<gene>
    <name evidence="13" type="ORF">PU560_03335</name>
</gene>
<feature type="transmembrane region" description="Helical" evidence="11">
    <location>
        <begin position="83"/>
        <end position="103"/>
    </location>
</feature>
<dbReference type="Pfam" id="PF07884">
    <property type="entry name" value="VKOR"/>
    <property type="match status" value="1"/>
</dbReference>
<dbReference type="InterPro" id="IPR041714">
    <property type="entry name" value="VKOR_Actinobacteria"/>
</dbReference>
<organism evidence="13 14">
    <name type="scientific">Georgenia halotolerans</name>
    <dbReference type="NCBI Taxonomy" id="3028317"/>
    <lineage>
        <taxon>Bacteria</taxon>
        <taxon>Bacillati</taxon>
        <taxon>Actinomycetota</taxon>
        <taxon>Actinomycetes</taxon>
        <taxon>Micrococcales</taxon>
        <taxon>Bogoriellaceae</taxon>
        <taxon>Georgenia</taxon>
    </lineage>
</organism>
<keyword evidence="9" id="KW-0676">Redox-active center</keyword>
<feature type="compositionally biased region" description="Acidic residues" evidence="10">
    <location>
        <begin position="45"/>
        <end position="63"/>
    </location>
</feature>
<keyword evidence="3 11" id="KW-0812">Transmembrane</keyword>
<sequence>MSSKPPSVRRSRASADGPGVPPDAGAIPDRTRTSDDDLLATDATDTTDESGDPDEDDVEEELATLDPSRPTAHQRAGGAPRELGWVLAVGGLLGLWASMMLVLSQLRLLRDPDAALGCDLNPLIGCGSFLQSWQSSVLGPPNALIGTVAFAATMTVGVVLLSGVRPARWFWRALLAGSTGAILSVLWFQYQAFTTIRGLCPYCLVVWAVTIPVFVHVLARAAQGGHVPASERLRRALVQDRWVVVAVWYALVVLLAVVVFWEQWLAILF</sequence>
<accession>A0ABT5TTX2</accession>
<dbReference type="Gene3D" id="1.20.1440.130">
    <property type="entry name" value="VKOR domain"/>
    <property type="match status" value="1"/>
</dbReference>
<evidence type="ECO:0000256" key="3">
    <source>
        <dbReference type="ARBA" id="ARBA00022692"/>
    </source>
</evidence>
<evidence type="ECO:0000256" key="9">
    <source>
        <dbReference type="ARBA" id="ARBA00023284"/>
    </source>
</evidence>
<dbReference type="SMART" id="SM00756">
    <property type="entry name" value="VKc"/>
    <property type="match status" value="1"/>
</dbReference>
<evidence type="ECO:0000256" key="5">
    <source>
        <dbReference type="ARBA" id="ARBA00022989"/>
    </source>
</evidence>
<feature type="transmembrane region" description="Helical" evidence="11">
    <location>
        <begin position="242"/>
        <end position="261"/>
    </location>
</feature>
<comment type="similarity">
    <text evidence="2">Belongs to the VKOR family.</text>
</comment>
<proteinExistence type="inferred from homology"/>
<evidence type="ECO:0000256" key="4">
    <source>
        <dbReference type="ARBA" id="ARBA00022719"/>
    </source>
</evidence>
<name>A0ABT5TTX2_9MICO</name>
<evidence type="ECO:0000256" key="1">
    <source>
        <dbReference type="ARBA" id="ARBA00004141"/>
    </source>
</evidence>
<dbReference type="InterPro" id="IPR012932">
    <property type="entry name" value="VKOR"/>
</dbReference>
<comment type="caution">
    <text evidence="13">The sequence shown here is derived from an EMBL/GenBank/DDBJ whole genome shotgun (WGS) entry which is preliminary data.</text>
</comment>
<dbReference type="CDD" id="cd12922">
    <property type="entry name" value="VKOR_5"/>
    <property type="match status" value="1"/>
</dbReference>
<protein>
    <submittedName>
        <fullName evidence="13">Vitamin K epoxide reductase family protein</fullName>
    </submittedName>
</protein>
<dbReference type="InterPro" id="IPR038354">
    <property type="entry name" value="VKOR_sf"/>
</dbReference>
<keyword evidence="14" id="KW-1185">Reference proteome</keyword>
<evidence type="ECO:0000313" key="13">
    <source>
        <dbReference type="EMBL" id="MDD9205501.1"/>
    </source>
</evidence>
<feature type="transmembrane region" description="Helical" evidence="11">
    <location>
        <begin position="169"/>
        <end position="190"/>
    </location>
</feature>
<feature type="transmembrane region" description="Helical" evidence="11">
    <location>
        <begin position="196"/>
        <end position="221"/>
    </location>
</feature>
<evidence type="ECO:0000256" key="6">
    <source>
        <dbReference type="ARBA" id="ARBA00023002"/>
    </source>
</evidence>
<evidence type="ECO:0000313" key="14">
    <source>
        <dbReference type="Proteomes" id="UP001165561"/>
    </source>
</evidence>
<keyword evidence="7 11" id="KW-0472">Membrane</keyword>
<dbReference type="Proteomes" id="UP001165561">
    <property type="component" value="Unassembled WGS sequence"/>
</dbReference>
<evidence type="ECO:0000256" key="11">
    <source>
        <dbReference type="SAM" id="Phobius"/>
    </source>
</evidence>
<keyword evidence="8" id="KW-1015">Disulfide bond</keyword>
<evidence type="ECO:0000256" key="7">
    <source>
        <dbReference type="ARBA" id="ARBA00023136"/>
    </source>
</evidence>
<feature type="region of interest" description="Disordered" evidence="10">
    <location>
        <begin position="1"/>
        <end position="77"/>
    </location>
</feature>
<evidence type="ECO:0000256" key="2">
    <source>
        <dbReference type="ARBA" id="ARBA00006214"/>
    </source>
</evidence>
<evidence type="ECO:0000256" key="8">
    <source>
        <dbReference type="ARBA" id="ARBA00023157"/>
    </source>
</evidence>
<comment type="subcellular location">
    <subcellularLocation>
        <location evidence="1">Membrane</location>
        <topology evidence="1">Multi-pass membrane protein</topology>
    </subcellularLocation>
</comment>
<feature type="transmembrane region" description="Helical" evidence="11">
    <location>
        <begin position="143"/>
        <end position="162"/>
    </location>
</feature>